<dbReference type="InParanoid" id="C1EI98"/>
<feature type="binding site" description="via phosphate group" evidence="14">
    <location>
        <position position="69"/>
    </location>
    <ligand>
        <name>Mg(2+)</name>
        <dbReference type="ChEBI" id="CHEBI:18420"/>
    </ligand>
</feature>
<comment type="similarity">
    <text evidence="3 11">Belongs to the phosphohexose mutase family.</text>
</comment>
<evidence type="ECO:0000259" key="16">
    <source>
        <dbReference type="Pfam" id="PF02878"/>
    </source>
</evidence>
<dbReference type="UniPathway" id="UPA00113">
    <property type="reaction ID" value="UER00530"/>
</dbReference>
<dbReference type="InterPro" id="IPR036900">
    <property type="entry name" value="A-D-PHexomutase_C_sf"/>
</dbReference>
<feature type="active site" description="Phosphoserine intermediate" evidence="12">
    <location>
        <position position="69"/>
    </location>
</feature>
<dbReference type="RefSeq" id="XP_002506385.1">
    <property type="nucleotide sequence ID" value="XM_002506339.1"/>
</dbReference>
<dbReference type="PANTHER" id="PTHR45955:SF1">
    <property type="entry name" value="PHOSPHOACETYLGLUCOSAMINE MUTASE"/>
    <property type="match status" value="1"/>
</dbReference>
<dbReference type="GO" id="GO:0006048">
    <property type="term" value="P:UDP-N-acetylglucosamine biosynthetic process"/>
    <property type="evidence" value="ECO:0007669"/>
    <property type="project" value="UniProtKB-UniRule"/>
</dbReference>
<reference evidence="18 19" key="1">
    <citation type="journal article" date="2009" name="Science">
        <title>Green evolution and dynamic adaptations revealed by genomes of the marine picoeukaryotes Micromonas.</title>
        <authorList>
            <person name="Worden A.Z."/>
            <person name="Lee J.H."/>
            <person name="Mock T."/>
            <person name="Rouze P."/>
            <person name="Simmons M.P."/>
            <person name="Aerts A.L."/>
            <person name="Allen A.E."/>
            <person name="Cuvelier M.L."/>
            <person name="Derelle E."/>
            <person name="Everett M.V."/>
            <person name="Foulon E."/>
            <person name="Grimwood J."/>
            <person name="Gundlach H."/>
            <person name="Henrissat B."/>
            <person name="Napoli C."/>
            <person name="McDonald S.M."/>
            <person name="Parker M.S."/>
            <person name="Rombauts S."/>
            <person name="Salamov A."/>
            <person name="Von Dassow P."/>
            <person name="Badger J.H."/>
            <person name="Coutinho P.M."/>
            <person name="Demir E."/>
            <person name="Dubchak I."/>
            <person name="Gentemann C."/>
            <person name="Eikrem W."/>
            <person name="Gready J.E."/>
            <person name="John U."/>
            <person name="Lanier W."/>
            <person name="Lindquist E.A."/>
            <person name="Lucas S."/>
            <person name="Mayer K.F."/>
            <person name="Moreau H."/>
            <person name="Not F."/>
            <person name="Otillar R."/>
            <person name="Panaud O."/>
            <person name="Pangilinan J."/>
            <person name="Paulsen I."/>
            <person name="Piegu B."/>
            <person name="Poliakov A."/>
            <person name="Robbens S."/>
            <person name="Schmutz J."/>
            <person name="Toulza E."/>
            <person name="Wyss T."/>
            <person name="Zelensky A."/>
            <person name="Zhou K."/>
            <person name="Armbrust E.V."/>
            <person name="Bhattacharya D."/>
            <person name="Goodenough U.W."/>
            <person name="Van de Peer Y."/>
            <person name="Grigoriev I.V."/>
        </authorList>
    </citation>
    <scope>NUCLEOTIDE SEQUENCE [LARGE SCALE GENOMIC DNA]</scope>
    <source>
        <strain evidence="19">RCC299 / NOUM17</strain>
    </source>
</reference>
<keyword evidence="19" id="KW-1185">Reference proteome</keyword>
<proteinExistence type="inferred from homology"/>
<evidence type="ECO:0000256" key="8">
    <source>
        <dbReference type="ARBA" id="ARBA00023235"/>
    </source>
</evidence>
<evidence type="ECO:0000256" key="5">
    <source>
        <dbReference type="ARBA" id="ARBA00022553"/>
    </source>
</evidence>
<evidence type="ECO:0000256" key="9">
    <source>
        <dbReference type="ARBA" id="ARBA00031926"/>
    </source>
</evidence>
<dbReference type="InterPro" id="IPR049022">
    <property type="entry name" value="AMG1_III"/>
</dbReference>
<evidence type="ECO:0000256" key="7">
    <source>
        <dbReference type="ARBA" id="ARBA00022842"/>
    </source>
</evidence>
<evidence type="ECO:0000256" key="3">
    <source>
        <dbReference type="ARBA" id="ARBA00010231"/>
    </source>
</evidence>
<dbReference type="InterPro" id="IPR005843">
    <property type="entry name" value="A-D-PHexomutase_C"/>
</dbReference>
<keyword evidence="8 11" id="KW-0413">Isomerase</keyword>
<sequence>MDVDAFVAASDAYPIPTSPDGAPIRFSYGTAGFRTRGDVLASTVFRCGAVAAVRSAVTGRATGIVVTASHNPERDNGVKLVDCDGGMLPVAWERHAEALANAPGWDAMRAAIATMRTPAEAHLPKHAHPPAHAADPPPPHVFLARDTRPTGPALAAAAKAGAEAIGASVTDLGLMTTPQLHYVVYASHRGWPSAEADYFARLARGFRRMVAGGTNDDDERRSIVVDCANGVGAAKLAALAEAIGQSSSDGCVLSMDLRNVAGESGSLNNSVGADYVQKEKRAPAHGSFETLGPSQRCVSVDGDADRLVYFRKKPDGSNENSVELFDGDKIAALVATRVADLLRRCAPLNAFDHPPLRVGVVQTAYANGASTAYITNVLGVECACANTGVKFLHPEAEKFDVGVYFEANGHGTAVFSDATIERIDAAIERVDAGADGGGRSSIEQCTDAVAALRELKAMTEAINPAVGDALSGILVVEAVLLAKGWGLTEWGNMYADLPSRQVKVTVLDRSVISVTNAERVAVTPAGMQAAIDQAVGRHGAHARAFARPSGTEDIVRVYAEAATEAGAAELAREVCGIVYDFAGGVGDRP</sequence>
<dbReference type="Gene3D" id="3.40.120.10">
    <property type="entry name" value="Alpha-D-Glucose-1,6-Bisphosphate, subunit A, domain 3"/>
    <property type="match status" value="2"/>
</dbReference>
<dbReference type="InterPro" id="IPR016055">
    <property type="entry name" value="A-D-PHexomutase_a/b/a-I/II/III"/>
</dbReference>
<dbReference type="InterPro" id="IPR005844">
    <property type="entry name" value="A-D-PHexomutase_a/b/a-I"/>
</dbReference>
<feature type="binding site" evidence="14">
    <location>
        <position position="305"/>
    </location>
    <ligand>
        <name>Mg(2+)</name>
        <dbReference type="ChEBI" id="CHEBI:18420"/>
    </ligand>
</feature>
<comment type="pathway">
    <text evidence="2 11">Nucleotide-sugar biosynthesis; UDP-N-acetyl-alpha-D-glucosamine biosynthesis; N-acetyl-alpha-D-glucosamine 1-phosphate from alpha-D-glucosamine 6-phosphate (route I): step 2/2.</text>
</comment>
<dbReference type="KEGG" id="mis:MICPUN_104371"/>
<dbReference type="Pfam" id="PF21404">
    <property type="entry name" value="AMG1_III"/>
    <property type="match status" value="1"/>
</dbReference>
<keyword evidence="6 11" id="KW-0479">Metal-binding</keyword>
<evidence type="ECO:0000256" key="2">
    <source>
        <dbReference type="ARBA" id="ARBA00004865"/>
    </source>
</evidence>
<comment type="catalytic activity">
    <reaction evidence="1 11">
        <text>N-acetyl-alpha-D-glucosamine 1-phosphate = N-acetyl-D-glucosamine 6-phosphate</text>
        <dbReference type="Rhea" id="RHEA:23804"/>
        <dbReference type="ChEBI" id="CHEBI:57513"/>
        <dbReference type="ChEBI" id="CHEBI:57776"/>
        <dbReference type="EC" id="5.4.2.3"/>
    </reaction>
</comment>
<dbReference type="InterPro" id="IPR016066">
    <property type="entry name" value="A-D-PHexomutase_CS"/>
</dbReference>
<feature type="domain" description="Alpha-D-phosphohexomutase alpha/beta/alpha" evidence="16">
    <location>
        <begin position="60"/>
        <end position="100"/>
    </location>
</feature>
<feature type="domain" description="Alpha-D-phosphohexomutase alpha/beta/alpha" evidence="16">
    <location>
        <begin position="139"/>
        <end position="184"/>
    </location>
</feature>
<dbReference type="GO" id="GO:0004610">
    <property type="term" value="F:phosphoacetylglucosamine mutase activity"/>
    <property type="evidence" value="ECO:0007669"/>
    <property type="project" value="UniProtKB-UniRule"/>
</dbReference>
<dbReference type="PANTHER" id="PTHR45955">
    <property type="entry name" value="PHOSPHOACETYLGLUCOSAMINE MUTASE"/>
    <property type="match status" value="1"/>
</dbReference>
<evidence type="ECO:0000256" key="11">
    <source>
        <dbReference type="PIRNR" id="PIRNR016408"/>
    </source>
</evidence>
<accession>C1EI98</accession>
<dbReference type="EC" id="5.4.2.3" evidence="4 11"/>
<evidence type="ECO:0000313" key="19">
    <source>
        <dbReference type="Proteomes" id="UP000002009"/>
    </source>
</evidence>
<dbReference type="FunFam" id="3.30.310.50:FF:000003">
    <property type="entry name" value="Phosphoacetylglucosamine mutase"/>
    <property type="match status" value="1"/>
</dbReference>
<feature type="domain" description="Alpha-D-phosphohexomutase C-terminal" evidence="15">
    <location>
        <begin position="516"/>
        <end position="575"/>
    </location>
</feature>
<evidence type="ECO:0000256" key="1">
    <source>
        <dbReference type="ARBA" id="ARBA00000558"/>
    </source>
</evidence>
<comment type="cofactor">
    <cofactor evidence="11 14">
        <name>Mg(2+)</name>
        <dbReference type="ChEBI" id="CHEBI:18420"/>
    </cofactor>
    <text evidence="11 14">Binds 1 Mg(2+) ion per subunit.</text>
</comment>
<feature type="domain" description="Phosphoacetylglucosamine mutase AMG1" evidence="17">
    <location>
        <begin position="326"/>
        <end position="485"/>
    </location>
</feature>
<dbReference type="FunCoup" id="C1EI98">
    <property type="interactions" value="1668"/>
</dbReference>
<dbReference type="Pfam" id="PF00408">
    <property type="entry name" value="PGM_PMM_IV"/>
    <property type="match status" value="1"/>
</dbReference>
<evidence type="ECO:0000256" key="13">
    <source>
        <dbReference type="PIRSR" id="PIRSR016408-2"/>
    </source>
</evidence>
<dbReference type="Proteomes" id="UP000002009">
    <property type="component" value="Chromosome 15"/>
</dbReference>
<keyword evidence="7 11" id="KW-0460">Magnesium</keyword>
<feature type="binding site" evidence="13">
    <location>
        <begin position="547"/>
        <end position="551"/>
    </location>
    <ligand>
        <name>substrate</name>
    </ligand>
</feature>
<evidence type="ECO:0000256" key="14">
    <source>
        <dbReference type="PIRSR" id="PIRSR016408-3"/>
    </source>
</evidence>
<feature type="binding site" evidence="13">
    <location>
        <begin position="406"/>
        <end position="408"/>
    </location>
    <ligand>
        <name>substrate</name>
    </ligand>
</feature>
<dbReference type="InterPro" id="IPR016657">
    <property type="entry name" value="PAGM"/>
</dbReference>
<dbReference type="FunFam" id="3.40.120.10:FF:000013">
    <property type="entry name" value="Phosphoacetylglucosamine mutase"/>
    <property type="match status" value="1"/>
</dbReference>
<protein>
    <recommendedName>
        <fullName evidence="4 11">Phosphoacetylglucosamine mutase</fullName>
        <shortName evidence="11">PAGM</shortName>
        <ecNumber evidence="4 11">5.4.2.3</ecNumber>
    </recommendedName>
    <alternativeName>
        <fullName evidence="10 11">Acetylglucosamine phosphomutase</fullName>
    </alternativeName>
    <alternativeName>
        <fullName evidence="9 11">N-acetylglucosamine-phosphate mutase</fullName>
    </alternativeName>
</protein>
<dbReference type="SUPFAM" id="SSF53738">
    <property type="entry name" value="Phosphoglucomutase, first 3 domains"/>
    <property type="match status" value="3"/>
</dbReference>
<evidence type="ECO:0000313" key="18">
    <source>
        <dbReference type="EMBL" id="ACO67643.1"/>
    </source>
</evidence>
<dbReference type="GO" id="GO:0000287">
    <property type="term" value="F:magnesium ion binding"/>
    <property type="evidence" value="ECO:0007669"/>
    <property type="project" value="InterPro"/>
</dbReference>
<evidence type="ECO:0000256" key="12">
    <source>
        <dbReference type="PIRSR" id="PIRSR016408-1"/>
    </source>
</evidence>
<dbReference type="OMA" id="WEAYATK"/>
<dbReference type="PIRSF" id="PIRSF016408">
    <property type="entry name" value="PAGM"/>
    <property type="match status" value="1"/>
</dbReference>
<keyword evidence="5" id="KW-0597">Phosphoprotein</keyword>
<feature type="binding site" evidence="14">
    <location>
        <position position="303"/>
    </location>
    <ligand>
        <name>Mg(2+)</name>
        <dbReference type="ChEBI" id="CHEBI:18420"/>
    </ligand>
</feature>
<dbReference type="GO" id="GO:0005975">
    <property type="term" value="P:carbohydrate metabolic process"/>
    <property type="evidence" value="ECO:0007669"/>
    <property type="project" value="InterPro"/>
</dbReference>
<comment type="function">
    <text evidence="11">Interconverts GlcNAc-6-P and GlcNAc-1-P.</text>
</comment>
<dbReference type="GeneID" id="8249496"/>
<dbReference type="PROSITE" id="PS00710">
    <property type="entry name" value="PGM_PMM"/>
    <property type="match status" value="1"/>
</dbReference>
<evidence type="ECO:0000259" key="15">
    <source>
        <dbReference type="Pfam" id="PF00408"/>
    </source>
</evidence>
<organism evidence="18 19">
    <name type="scientific">Micromonas commoda (strain RCC299 / NOUM17 / CCMP2709)</name>
    <name type="common">Picoplanktonic green alga</name>
    <dbReference type="NCBI Taxonomy" id="296587"/>
    <lineage>
        <taxon>Eukaryota</taxon>
        <taxon>Viridiplantae</taxon>
        <taxon>Chlorophyta</taxon>
        <taxon>Mamiellophyceae</taxon>
        <taxon>Mamiellales</taxon>
        <taxon>Mamiellaceae</taxon>
        <taxon>Micromonas</taxon>
    </lineage>
</organism>
<feature type="binding site" evidence="14">
    <location>
        <position position="301"/>
    </location>
    <ligand>
        <name>Mg(2+)</name>
        <dbReference type="ChEBI" id="CHEBI:18420"/>
    </ligand>
</feature>
<dbReference type="EMBL" id="CP001333">
    <property type="protein sequence ID" value="ACO67643.1"/>
    <property type="molecule type" value="Genomic_DNA"/>
</dbReference>
<dbReference type="eggNOG" id="KOG2537">
    <property type="taxonomic scope" value="Eukaryota"/>
</dbReference>
<evidence type="ECO:0000256" key="4">
    <source>
        <dbReference type="ARBA" id="ARBA00012731"/>
    </source>
</evidence>
<dbReference type="Gene3D" id="3.30.310.50">
    <property type="entry name" value="Alpha-D-phosphohexomutase, C-terminal domain"/>
    <property type="match status" value="1"/>
</dbReference>
<name>C1EI98_MICCC</name>
<evidence type="ECO:0000256" key="6">
    <source>
        <dbReference type="ARBA" id="ARBA00022723"/>
    </source>
</evidence>
<dbReference type="Pfam" id="PF02878">
    <property type="entry name" value="PGM_PMM_I"/>
    <property type="match status" value="2"/>
</dbReference>
<evidence type="ECO:0000259" key="17">
    <source>
        <dbReference type="Pfam" id="PF21404"/>
    </source>
</evidence>
<evidence type="ECO:0000256" key="10">
    <source>
        <dbReference type="ARBA" id="ARBA00032065"/>
    </source>
</evidence>
<gene>
    <name evidence="18" type="ORF">MICPUN_104371</name>
</gene>
<feature type="binding site" evidence="13">
    <location>
        <position position="556"/>
    </location>
    <ligand>
        <name>substrate</name>
    </ligand>
</feature>
<dbReference type="SUPFAM" id="SSF55957">
    <property type="entry name" value="Phosphoglucomutase, C-terminal domain"/>
    <property type="match status" value="1"/>
</dbReference>
<dbReference type="OrthoDB" id="1928at2759"/>
<dbReference type="AlphaFoldDB" id="C1EI98"/>
<dbReference type="STRING" id="296587.C1EI98"/>